<evidence type="ECO:0000313" key="2">
    <source>
        <dbReference type="EMBL" id="SMF60995.1"/>
    </source>
</evidence>
<dbReference type="InterPro" id="IPR053521">
    <property type="entry name" value="McjB-like"/>
</dbReference>
<keyword evidence="3" id="KW-1185">Reference proteome</keyword>
<organism evidence="2 3">
    <name type="scientific">Allosphingosinicella indica</name>
    <dbReference type="NCBI Taxonomy" id="941907"/>
    <lineage>
        <taxon>Bacteria</taxon>
        <taxon>Pseudomonadati</taxon>
        <taxon>Pseudomonadota</taxon>
        <taxon>Alphaproteobacteria</taxon>
        <taxon>Sphingomonadales</taxon>
        <taxon>Sphingomonadaceae</taxon>
        <taxon>Allosphingosinicella</taxon>
    </lineage>
</organism>
<dbReference type="OrthoDB" id="119963at2"/>
<evidence type="ECO:0000259" key="1">
    <source>
        <dbReference type="Pfam" id="PF13471"/>
    </source>
</evidence>
<protein>
    <submittedName>
        <fullName evidence="2">Transglutaminase-like superfamily protein</fullName>
    </submittedName>
</protein>
<accession>A0A1X7FYD7</accession>
<dbReference type="Pfam" id="PF13471">
    <property type="entry name" value="Transglut_core3"/>
    <property type="match status" value="1"/>
</dbReference>
<dbReference type="NCBIfam" id="NF033537">
    <property type="entry name" value="lasso_biosyn_B2"/>
    <property type="match status" value="1"/>
</dbReference>
<reference evidence="3" key="1">
    <citation type="submission" date="2017-04" db="EMBL/GenBank/DDBJ databases">
        <authorList>
            <person name="Varghese N."/>
            <person name="Submissions S."/>
        </authorList>
    </citation>
    <scope>NUCLEOTIDE SEQUENCE [LARGE SCALE GENOMIC DNA]</scope>
    <source>
        <strain evidence="3">Dd16</strain>
    </source>
</reference>
<dbReference type="Proteomes" id="UP000192934">
    <property type="component" value="Chromosome I"/>
</dbReference>
<dbReference type="EMBL" id="LT840185">
    <property type="protein sequence ID" value="SMF60995.1"/>
    <property type="molecule type" value="Genomic_DNA"/>
</dbReference>
<gene>
    <name evidence="2" type="ORF">SAMN06295910_0092</name>
</gene>
<evidence type="ECO:0000313" key="3">
    <source>
        <dbReference type="Proteomes" id="UP000192934"/>
    </source>
</evidence>
<dbReference type="AlphaFoldDB" id="A0A1X7FYD7"/>
<name>A0A1X7FYD7_9SPHN</name>
<sequence>MPYPHPTGLAIVDGQAVVLDLAADRYVAIGEPGMSEEALTRALRDQGHLRNGEPLASLQPDIVPPEAEIGEGAGAQCRARMFELLLDQLAIRTALRLGAIARLAAPPAIAVCAERGSLEAEAAAYRDVRRLIPLPPICLADSLAMRRWLARRGIAVALVFGVKLSPFAAHCWLQAGSRVVNDSLDNVRPFTPILAT</sequence>
<dbReference type="STRING" id="941907.SAMN06295910_0092"/>
<feature type="domain" description="Microcin J25-processing protein McjB C-terminal" evidence="1">
    <location>
        <begin position="95"/>
        <end position="194"/>
    </location>
</feature>
<proteinExistence type="predicted"/>
<dbReference type="InterPro" id="IPR032708">
    <property type="entry name" value="McjB_C"/>
</dbReference>
<dbReference type="RefSeq" id="WP_085217015.1">
    <property type="nucleotide sequence ID" value="NZ_LT840185.1"/>
</dbReference>